<keyword evidence="6 7" id="KW-0472">Membrane</keyword>
<feature type="domain" description="ABC3 transporter permease C-terminal" evidence="8">
    <location>
        <begin position="279"/>
        <end position="394"/>
    </location>
</feature>
<reference evidence="10 11" key="1">
    <citation type="submission" date="2016-08" db="EMBL/GenBank/DDBJ databases">
        <title>Draft genome of the agarase producing Sphingomonas sp. MCT13.</title>
        <authorList>
            <person name="D'Andrea M.M."/>
            <person name="Rossolini G.M."/>
            <person name="Thaller M.C."/>
        </authorList>
    </citation>
    <scope>NUCLEOTIDE SEQUENCE [LARGE SCALE GENOMIC DNA]</scope>
    <source>
        <strain evidence="10 11">MCT13</strain>
    </source>
</reference>
<feature type="transmembrane region" description="Helical" evidence="7">
    <location>
        <begin position="319"/>
        <end position="344"/>
    </location>
</feature>
<dbReference type="InterPro" id="IPR025857">
    <property type="entry name" value="MacB_PCD"/>
</dbReference>
<feature type="domain" description="MacB-like periplasmic core" evidence="9">
    <location>
        <begin position="19"/>
        <end position="247"/>
    </location>
</feature>
<keyword evidence="11" id="KW-1185">Reference proteome</keyword>
<protein>
    <recommendedName>
        <fullName evidence="12">ABC transporter permease</fullName>
    </recommendedName>
</protein>
<dbReference type="PANTHER" id="PTHR30489">
    <property type="entry name" value="LIPOPROTEIN-RELEASING SYSTEM TRANSMEMBRANE PROTEIN LOLE"/>
    <property type="match status" value="1"/>
</dbReference>
<evidence type="ECO:0000313" key="10">
    <source>
        <dbReference type="EMBL" id="ODP37278.1"/>
    </source>
</evidence>
<feature type="transmembrane region" description="Helical" evidence="7">
    <location>
        <begin position="20"/>
        <end position="47"/>
    </location>
</feature>
<comment type="subcellular location">
    <subcellularLocation>
        <location evidence="1">Cell membrane</location>
        <topology evidence="1">Multi-pass membrane protein</topology>
    </subcellularLocation>
</comment>
<gene>
    <name evidence="10" type="ORF">BFL28_03435</name>
</gene>
<proteinExistence type="inferred from homology"/>
<dbReference type="STRING" id="1888892.BFL28_03435"/>
<dbReference type="PANTHER" id="PTHR30489:SF0">
    <property type="entry name" value="LIPOPROTEIN-RELEASING SYSTEM TRANSMEMBRANE PROTEIN LOLE"/>
    <property type="match status" value="1"/>
</dbReference>
<evidence type="ECO:0000256" key="7">
    <source>
        <dbReference type="SAM" id="Phobius"/>
    </source>
</evidence>
<keyword evidence="3" id="KW-1003">Cell membrane</keyword>
<evidence type="ECO:0000256" key="5">
    <source>
        <dbReference type="ARBA" id="ARBA00022989"/>
    </source>
</evidence>
<evidence type="ECO:0000256" key="4">
    <source>
        <dbReference type="ARBA" id="ARBA00022692"/>
    </source>
</evidence>
<dbReference type="EMBL" id="MDDS01000035">
    <property type="protein sequence ID" value="ODP37278.1"/>
    <property type="molecule type" value="Genomic_DNA"/>
</dbReference>
<evidence type="ECO:0008006" key="12">
    <source>
        <dbReference type="Google" id="ProtNLM"/>
    </source>
</evidence>
<dbReference type="Pfam" id="PF02687">
    <property type="entry name" value="FtsX"/>
    <property type="match status" value="1"/>
</dbReference>
<dbReference type="InterPro" id="IPR003838">
    <property type="entry name" value="ABC3_permease_C"/>
</dbReference>
<keyword evidence="5 7" id="KW-1133">Transmembrane helix</keyword>
<sequence>MRYAAKLALRHLLSSPGQTLLLVTGVALGVTVFIFMSALIGGLATLLTQRTVGSIPHVTLEMRERDPRPAQLPGTLQTVVQKDLSRREQIAVWEPFVTVIERTPGVVGISPQIRGSAFVERGQAIAPVGVTGVSPGNLSVIADIRAAVVSGDAGLPVDGILIGETLADDLGVRVGQVLRLVSDRGRERSFRIGGIFSLGIASADRQAVYMNFRAARALFDLPTGVSRIEVKVAPVDDAPRIAETLRRATGLKVTAWTEENAQLFEALDAQARTGTIIKAFALITIVVGIASAMLLSIVRRRAEIGIMRAVGASKRLVTTVFVLEGTLIGACGAIGGALLAWAALAPFPPVSDVPGGGLPIDSGQGQFLLAVLLTTAAAALASIVPARRAASVDPVEAIGQ</sequence>
<evidence type="ECO:0000256" key="6">
    <source>
        <dbReference type="ARBA" id="ARBA00023136"/>
    </source>
</evidence>
<dbReference type="AlphaFoldDB" id="A0A1E3LU52"/>
<comment type="caution">
    <text evidence="10">The sequence shown here is derived from an EMBL/GenBank/DDBJ whole genome shotgun (WGS) entry which is preliminary data.</text>
</comment>
<organism evidence="10 11">
    <name type="scientific">Sphingomonas turrisvirgatae</name>
    <dbReference type="NCBI Taxonomy" id="1888892"/>
    <lineage>
        <taxon>Bacteria</taxon>
        <taxon>Pseudomonadati</taxon>
        <taxon>Pseudomonadota</taxon>
        <taxon>Alphaproteobacteria</taxon>
        <taxon>Sphingomonadales</taxon>
        <taxon>Sphingomonadaceae</taxon>
        <taxon>Sphingomonas</taxon>
    </lineage>
</organism>
<name>A0A1E3LU52_9SPHN</name>
<dbReference type="OrthoDB" id="9770036at2"/>
<dbReference type="GO" id="GO:0044874">
    <property type="term" value="P:lipoprotein localization to outer membrane"/>
    <property type="evidence" value="ECO:0007669"/>
    <property type="project" value="TreeGrafter"/>
</dbReference>
<feature type="transmembrane region" description="Helical" evidence="7">
    <location>
        <begin position="279"/>
        <end position="298"/>
    </location>
</feature>
<feature type="transmembrane region" description="Helical" evidence="7">
    <location>
        <begin position="364"/>
        <end position="384"/>
    </location>
</feature>
<evidence type="ECO:0000259" key="9">
    <source>
        <dbReference type="Pfam" id="PF12704"/>
    </source>
</evidence>
<comment type="similarity">
    <text evidence="2">Belongs to the ABC-4 integral membrane protein family. LolC/E subfamily.</text>
</comment>
<evidence type="ECO:0000256" key="2">
    <source>
        <dbReference type="ARBA" id="ARBA00005236"/>
    </source>
</evidence>
<evidence type="ECO:0000259" key="8">
    <source>
        <dbReference type="Pfam" id="PF02687"/>
    </source>
</evidence>
<evidence type="ECO:0000313" key="11">
    <source>
        <dbReference type="Proteomes" id="UP000094487"/>
    </source>
</evidence>
<dbReference type="InterPro" id="IPR051447">
    <property type="entry name" value="Lipoprotein-release_system"/>
</dbReference>
<dbReference type="Proteomes" id="UP000094487">
    <property type="component" value="Unassembled WGS sequence"/>
</dbReference>
<evidence type="ECO:0000256" key="1">
    <source>
        <dbReference type="ARBA" id="ARBA00004651"/>
    </source>
</evidence>
<dbReference type="Pfam" id="PF12704">
    <property type="entry name" value="MacB_PCD"/>
    <property type="match status" value="1"/>
</dbReference>
<accession>A0A1E3LU52</accession>
<evidence type="ECO:0000256" key="3">
    <source>
        <dbReference type="ARBA" id="ARBA00022475"/>
    </source>
</evidence>
<dbReference type="GO" id="GO:0098797">
    <property type="term" value="C:plasma membrane protein complex"/>
    <property type="evidence" value="ECO:0007669"/>
    <property type="project" value="TreeGrafter"/>
</dbReference>
<keyword evidence="4 7" id="KW-0812">Transmembrane</keyword>